<dbReference type="InterPro" id="IPR009071">
    <property type="entry name" value="HMG_box_dom"/>
</dbReference>
<feature type="DNA-binding region" description="HMG box" evidence="11">
    <location>
        <begin position="1361"/>
        <end position="1411"/>
    </location>
</feature>
<evidence type="ECO:0000259" key="13">
    <source>
        <dbReference type="PROSITE" id="PS50014"/>
    </source>
</evidence>
<dbReference type="InterPro" id="IPR037968">
    <property type="entry name" value="PBRM1_BD5"/>
</dbReference>
<reference evidence="16 17" key="1">
    <citation type="submission" date="2020-06" db="EMBL/GenBank/DDBJ databases">
        <authorList>
            <consortium name="Wellcome Sanger Institute Data Sharing"/>
        </authorList>
    </citation>
    <scope>NUCLEOTIDE SEQUENCE [LARGE SCALE GENOMIC DNA]</scope>
</reference>
<dbReference type="PANTHER" id="PTHR16062:SF19">
    <property type="entry name" value="PROTEIN POLYBROMO-1"/>
    <property type="match status" value="1"/>
</dbReference>
<dbReference type="FunFam" id="1.20.920.10:FF:000011">
    <property type="entry name" value="Protein polybromo-1 isoform 1"/>
    <property type="match status" value="1"/>
</dbReference>
<feature type="domain" description="Bromo" evidence="13">
    <location>
        <begin position="664"/>
        <end position="734"/>
    </location>
</feature>
<dbReference type="GO" id="GO:0016586">
    <property type="term" value="C:RSC-type complex"/>
    <property type="evidence" value="ECO:0007669"/>
    <property type="project" value="InterPro"/>
</dbReference>
<feature type="domain" description="Bromo" evidence="13">
    <location>
        <begin position="375"/>
        <end position="445"/>
    </location>
</feature>
<name>A0AAY4CBR7_9TELE</name>
<evidence type="ECO:0000313" key="16">
    <source>
        <dbReference type="Ensembl" id="ENSDCDP00010030513.1"/>
    </source>
</evidence>
<accession>A0AAY4CBR7</accession>
<evidence type="ECO:0000313" key="17">
    <source>
        <dbReference type="Proteomes" id="UP000694580"/>
    </source>
</evidence>
<dbReference type="PRINTS" id="PR00503">
    <property type="entry name" value="BROMODOMAIN"/>
</dbReference>
<dbReference type="Gene3D" id="1.20.920.10">
    <property type="entry name" value="Bromodomain-like"/>
    <property type="match status" value="6"/>
</dbReference>
<dbReference type="PROSITE" id="PS00633">
    <property type="entry name" value="BROMODOMAIN_1"/>
    <property type="match status" value="2"/>
</dbReference>
<dbReference type="GeneTree" id="ENSGT00390000003017"/>
<feature type="domain" description="Bromo" evidence="13">
    <location>
        <begin position="524"/>
        <end position="594"/>
    </location>
</feature>
<keyword evidence="2" id="KW-0677">Repeat</keyword>
<dbReference type="GO" id="GO:0003677">
    <property type="term" value="F:DNA binding"/>
    <property type="evidence" value="ECO:0007669"/>
    <property type="project" value="UniProtKB-UniRule"/>
</dbReference>
<feature type="compositionally biased region" description="Basic and acidic residues" evidence="12">
    <location>
        <begin position="902"/>
        <end position="927"/>
    </location>
</feature>
<evidence type="ECO:0000259" key="14">
    <source>
        <dbReference type="PROSITE" id="PS50118"/>
    </source>
</evidence>
<evidence type="ECO:0000256" key="8">
    <source>
        <dbReference type="ARBA" id="ARBA00023242"/>
    </source>
</evidence>
<dbReference type="SMART" id="SM00439">
    <property type="entry name" value="BAH"/>
    <property type="match status" value="2"/>
</dbReference>
<dbReference type="InterPro" id="IPR043151">
    <property type="entry name" value="BAH_sf"/>
</dbReference>
<keyword evidence="8 11" id="KW-0539">Nucleus</keyword>
<feature type="domain" description="BAH" evidence="15">
    <location>
        <begin position="1140"/>
        <end position="1256"/>
    </location>
</feature>
<feature type="region of interest" description="Disordered" evidence="12">
    <location>
        <begin position="460"/>
        <end position="482"/>
    </location>
</feature>
<dbReference type="GO" id="GO:0016514">
    <property type="term" value="C:SWI/SNF complex"/>
    <property type="evidence" value="ECO:0007669"/>
    <property type="project" value="TreeGrafter"/>
</dbReference>
<reference evidence="16" key="3">
    <citation type="submission" date="2025-09" db="UniProtKB">
        <authorList>
            <consortium name="Ensembl"/>
        </authorList>
    </citation>
    <scope>IDENTIFICATION</scope>
</reference>
<dbReference type="SMART" id="SM00398">
    <property type="entry name" value="HMG"/>
    <property type="match status" value="1"/>
</dbReference>
<feature type="region of interest" description="Disordered" evidence="12">
    <location>
        <begin position="610"/>
        <end position="644"/>
    </location>
</feature>
<dbReference type="CDD" id="cd05524">
    <property type="entry name" value="Bromo_polybromo_I"/>
    <property type="match status" value="1"/>
</dbReference>
<dbReference type="InterPro" id="IPR036910">
    <property type="entry name" value="HMG_box_dom_sf"/>
</dbReference>
<feature type="domain" description="Bromo" evidence="13">
    <location>
        <begin position="63"/>
        <end position="133"/>
    </location>
</feature>
<evidence type="ECO:0000256" key="1">
    <source>
        <dbReference type="ARBA" id="ARBA00004123"/>
    </source>
</evidence>
<keyword evidence="5 10" id="KW-0103">Bromodomain</keyword>
<dbReference type="GO" id="GO:0006338">
    <property type="term" value="P:chromatin remodeling"/>
    <property type="evidence" value="ECO:0007669"/>
    <property type="project" value="InterPro"/>
</dbReference>
<dbReference type="GO" id="GO:0006368">
    <property type="term" value="P:transcription elongation by RNA polymerase II"/>
    <property type="evidence" value="ECO:0007669"/>
    <property type="project" value="TreeGrafter"/>
</dbReference>
<evidence type="ECO:0000256" key="4">
    <source>
        <dbReference type="ARBA" id="ARBA00023015"/>
    </source>
</evidence>
<dbReference type="Gene3D" id="2.30.30.490">
    <property type="match status" value="2"/>
</dbReference>
<keyword evidence="6 11" id="KW-0238">DNA-binding</keyword>
<dbReference type="InterPro" id="IPR037382">
    <property type="entry name" value="Rsc/polybromo"/>
</dbReference>
<evidence type="ECO:0000256" key="11">
    <source>
        <dbReference type="PROSITE-ProRule" id="PRU00267"/>
    </source>
</evidence>
<feature type="compositionally biased region" description="Acidic residues" evidence="12">
    <location>
        <begin position="155"/>
        <end position="167"/>
    </location>
</feature>
<dbReference type="PANTHER" id="PTHR16062">
    <property type="entry name" value="SWI/SNF-RELATED"/>
    <property type="match status" value="1"/>
</dbReference>
<evidence type="ECO:0000256" key="10">
    <source>
        <dbReference type="PROSITE-ProRule" id="PRU00035"/>
    </source>
</evidence>
<dbReference type="SUPFAM" id="SSF47095">
    <property type="entry name" value="HMG-box"/>
    <property type="match status" value="1"/>
</dbReference>
<dbReference type="Pfam" id="PF00439">
    <property type="entry name" value="Bromodomain"/>
    <property type="match status" value="6"/>
</dbReference>
<reference evidence="16" key="2">
    <citation type="submission" date="2025-08" db="UniProtKB">
        <authorList>
            <consortium name="Ensembl"/>
        </authorList>
    </citation>
    <scope>IDENTIFICATION</scope>
</reference>
<evidence type="ECO:0000256" key="2">
    <source>
        <dbReference type="ARBA" id="ARBA00022737"/>
    </source>
</evidence>
<dbReference type="Pfam" id="PF01426">
    <property type="entry name" value="BAH"/>
    <property type="match status" value="2"/>
</dbReference>
<dbReference type="PROSITE" id="PS50014">
    <property type="entry name" value="BROMODOMAIN_2"/>
    <property type="match status" value="6"/>
</dbReference>
<dbReference type="InterPro" id="IPR018359">
    <property type="entry name" value="Bromodomain_CS"/>
</dbReference>
<dbReference type="PROSITE" id="PS50118">
    <property type="entry name" value="HMG_BOX_2"/>
    <property type="match status" value="1"/>
</dbReference>
<dbReference type="CDD" id="cd05518">
    <property type="entry name" value="Bromo_polybromo_IV"/>
    <property type="match status" value="1"/>
</dbReference>
<dbReference type="FunFam" id="1.20.920.10:FF:000006">
    <property type="entry name" value="protein polybromo-1 isoform X1"/>
    <property type="match status" value="1"/>
</dbReference>
<feature type="domain" description="BAH" evidence="15">
    <location>
        <begin position="944"/>
        <end position="1062"/>
    </location>
</feature>
<keyword evidence="3" id="KW-0156">Chromatin regulator</keyword>
<organism evidence="16 17">
    <name type="scientific">Denticeps clupeoides</name>
    <name type="common">denticle herring</name>
    <dbReference type="NCBI Taxonomy" id="299321"/>
    <lineage>
        <taxon>Eukaryota</taxon>
        <taxon>Metazoa</taxon>
        <taxon>Chordata</taxon>
        <taxon>Craniata</taxon>
        <taxon>Vertebrata</taxon>
        <taxon>Euteleostomi</taxon>
        <taxon>Actinopterygii</taxon>
        <taxon>Neopterygii</taxon>
        <taxon>Teleostei</taxon>
        <taxon>Clupei</taxon>
        <taxon>Clupeiformes</taxon>
        <taxon>Denticipitoidei</taxon>
        <taxon>Denticipitidae</taxon>
        <taxon>Denticeps</taxon>
    </lineage>
</organism>
<feature type="region of interest" description="Disordered" evidence="12">
    <location>
        <begin position="151"/>
        <end position="172"/>
    </location>
</feature>
<keyword evidence="7" id="KW-0804">Transcription</keyword>
<dbReference type="FunFam" id="1.20.920.10:FF:000009">
    <property type="entry name" value="Protein polybromo-1 isoform 1"/>
    <property type="match status" value="1"/>
</dbReference>
<dbReference type="InterPro" id="IPR001487">
    <property type="entry name" value="Bromodomain"/>
</dbReference>
<dbReference type="CDD" id="cd05520">
    <property type="entry name" value="Bromo_polybromo_III"/>
    <property type="match status" value="1"/>
</dbReference>
<evidence type="ECO:0000256" key="6">
    <source>
        <dbReference type="ARBA" id="ARBA00023125"/>
    </source>
</evidence>
<keyword evidence="17" id="KW-1185">Reference proteome</keyword>
<dbReference type="FunFam" id="1.20.920.10:FF:000010">
    <property type="entry name" value="protein polybromo-1 isoform X3"/>
    <property type="match status" value="1"/>
</dbReference>
<feature type="compositionally biased region" description="Acidic residues" evidence="12">
    <location>
        <begin position="1304"/>
        <end position="1321"/>
    </location>
</feature>
<evidence type="ECO:0000256" key="9">
    <source>
        <dbReference type="ARBA" id="ARBA00069785"/>
    </source>
</evidence>
<dbReference type="InterPro" id="IPR036427">
    <property type="entry name" value="Bromodomain-like_sf"/>
</dbReference>
<feature type="domain" description="Bromo" evidence="13">
    <location>
        <begin position="193"/>
        <end position="263"/>
    </location>
</feature>
<dbReference type="FunFam" id="1.20.920.10:FF:000015">
    <property type="entry name" value="protein polybromo-1 isoform X3"/>
    <property type="match status" value="1"/>
</dbReference>
<evidence type="ECO:0000256" key="7">
    <source>
        <dbReference type="ARBA" id="ARBA00023163"/>
    </source>
</evidence>
<feature type="domain" description="HMG box" evidence="14">
    <location>
        <begin position="1361"/>
        <end position="1411"/>
    </location>
</feature>
<dbReference type="PROSITE" id="PS51038">
    <property type="entry name" value="BAH"/>
    <property type="match status" value="2"/>
</dbReference>
<evidence type="ECO:0000259" key="15">
    <source>
        <dbReference type="PROSITE" id="PS51038"/>
    </source>
</evidence>
<dbReference type="CDD" id="cd05517">
    <property type="entry name" value="Bromo_polybromo_II"/>
    <property type="match status" value="1"/>
</dbReference>
<evidence type="ECO:0000256" key="3">
    <source>
        <dbReference type="ARBA" id="ARBA00022853"/>
    </source>
</evidence>
<dbReference type="CDD" id="cd05526">
    <property type="entry name" value="Bromo_polybromo_VI"/>
    <property type="match status" value="1"/>
</dbReference>
<keyword evidence="4" id="KW-0805">Transcription regulation</keyword>
<dbReference type="CDD" id="cd21984">
    <property type="entry name" value="HMG-box_PB1"/>
    <property type="match status" value="1"/>
</dbReference>
<dbReference type="FunFam" id="2.30.30.490:FF:000003">
    <property type="entry name" value="protein polybromo-1 isoform X3"/>
    <property type="match status" value="1"/>
</dbReference>
<gene>
    <name evidence="16" type="primary">pbrm1l</name>
</gene>
<feature type="region of interest" description="Disordered" evidence="12">
    <location>
        <begin position="1"/>
        <end position="36"/>
    </location>
</feature>
<evidence type="ECO:0000256" key="12">
    <source>
        <dbReference type="SAM" id="MobiDB-lite"/>
    </source>
</evidence>
<dbReference type="FunFam" id="1.20.920.10:FF:000013">
    <property type="entry name" value="Protein polybromo-1 isoform 1"/>
    <property type="match status" value="1"/>
</dbReference>
<proteinExistence type="predicted"/>
<dbReference type="Ensembl" id="ENSDCDT00010037887.1">
    <property type="protein sequence ID" value="ENSDCDP00010030513.1"/>
    <property type="gene ID" value="ENSDCDG00010018855.1"/>
</dbReference>
<feature type="region of interest" description="Disordered" evidence="12">
    <location>
        <begin position="1304"/>
        <end position="1329"/>
    </location>
</feature>
<dbReference type="Pfam" id="PF00505">
    <property type="entry name" value="HMG_box"/>
    <property type="match status" value="1"/>
</dbReference>
<feature type="domain" description="Bromo" evidence="13">
    <location>
        <begin position="814"/>
        <end position="857"/>
    </location>
</feature>
<dbReference type="FunFam" id="2.30.30.490:FF:000002">
    <property type="entry name" value="protein polybromo-1 isoform X3"/>
    <property type="match status" value="1"/>
</dbReference>
<comment type="subcellular location">
    <subcellularLocation>
        <location evidence="1">Nucleus</location>
    </subcellularLocation>
</comment>
<feature type="region of interest" description="Disordered" evidence="12">
    <location>
        <begin position="902"/>
        <end position="938"/>
    </location>
</feature>
<dbReference type="InterPro" id="IPR001025">
    <property type="entry name" value="BAH_dom"/>
</dbReference>
<dbReference type="CDD" id="cd04717">
    <property type="entry name" value="BAH_polybromo"/>
    <property type="match status" value="2"/>
</dbReference>
<dbReference type="Proteomes" id="UP000694580">
    <property type="component" value="Chromosome 12"/>
</dbReference>
<protein>
    <recommendedName>
        <fullName evidence="9">Protein polybromo-1</fullName>
    </recommendedName>
</protein>
<sequence>MGSKRRRATSPSSSVSGGDFDDNATSTPASSWKRRRMSSVPAIDQIAVCHELYNTVRDHKDGQGRVLCEPFIRTPKRRNQPDYYEMVAQPIDMTKIQQKIRAEEYQDVEQLTADIQLMINNAKAYYSAESSEYKAACSLWDLYLTTKSSLQGDHDDAEEDEEGEDTLENPGNSTEEEIFEQLLEAVVSFTDPSGRLVSELFQKVPSKLHYPDYYAIIKEPIDLRTIAQRIQSGSYKSIGAMAKDIDLLTKNAKTYNEPGSQVFKDANLIKKIFIQRKNEIDQAEPTKSSLRIRHPGWKPAPEHLNSDLGDAQGDRLSAITMALQCGSESDEDSLLAGSVRYDAAETEAECGQSRMAAGDPIFQLYQAVRGARNTQGQLLAESFLQLPSRREYPDYFQQIKQPISLQQIREKMRNGEYSGIEQMDADLNIMFENAKRYNMSNSSIYKRAQKLQQIMQAKRRELRDEDEGESMLSTPPDTGKRKRYCKSGSLNHKLYLFHSHKKNTKKNRMKALYAAVTEAREAGTNRRLCELFMVKPSKKDYPDYYQIILQPMDLRTIDHNIRAERYSTEEAVMDDMKLMFRNARHYNEEGSQVYNDADVLEKILKDKRKELGPVPEEDDMGSPKLKLRRSAGGASPKKFRSHTTPLQQKLSDLYEAVRSYTDARGRRLSTVFLRLPSRAELPDYYAAIKRPIDMERLRSHIAAGRFQDVDSLAEDFILMFNNACTYNEPESLIYRDALLLHRALLQAWRRVEEEDEGDEDGAPRGSVSVAPLVRELIRNLFVSVMSHQDDEGRCYSDSLAEIQAQDPSDPDSPPLSLEVIRRNVERGRYRRLDVFQEHVFEVLEKARHLNRTDSEIFEDSVELQQFLVKIRDELCKNGEILLSPALSYTAKHLHADIDQEKREKLPKEIEEDRLKKEEEKKEEKTEDPAGPQSSYSQDCSFEDSTYSLGDYVYIQPSEPNLQPHIVCIERLWQDETGEKWLYGCWFYRPAETFHLATRKFLEKEVFKSDYYNRVPVSKILGKCMVLFVKDYFKLQPEGFRPEDVYICESRYTAKTKSFKKIKMWTMPASSVKLVPRDVPLPVVRIASMFVSTSKRDQERFNDTLEGGAGFIEKEREDVTVEVANGEPGCQYYEQLCYNNMWLKVGDCVYIQSHGLVRPRIGRIEKMWMRDGTAFFFGPIFIYPEETEHEPTKMFYRREVFLSNLEETCPMTCVLGKCVVSSFKDFLSCRPTEFSEEDMMVCESRYIESEKQMKKFKGLKRFSLSGKVVDDEVYYFRKPIVPQKEPSPLLDKKIEELEAKFADMDDADEDLDDLDDEDEEAPETPLMPQMQSSLTSDLDMTYTPPQSTPKIKGLSKKEGAKRKMNMSGYILFSSEVRALIKARHPDFSFGELSRLVGTEWRNLEASKKAEYEGVMNPAVNGMAGSPGPGNYYQMGSYGPGHQAPPPYPGQGSMGVPALQQPATPMFVAPPPKPQRLLHSEAYLKYIEGLRAESSTISKWDQTLQAHRRDSRMTKEQESRLPSHWLKSKGAHTTMVDALWRLRDLMFRDTLNIRQAYNL</sequence>
<dbReference type="SUPFAM" id="SSF47370">
    <property type="entry name" value="Bromodomain"/>
    <property type="match status" value="6"/>
</dbReference>
<evidence type="ECO:0000256" key="5">
    <source>
        <dbReference type="ARBA" id="ARBA00023117"/>
    </source>
</evidence>
<dbReference type="GO" id="GO:0003682">
    <property type="term" value="F:chromatin binding"/>
    <property type="evidence" value="ECO:0007669"/>
    <property type="project" value="InterPro"/>
</dbReference>
<dbReference type="SMART" id="SM00297">
    <property type="entry name" value="BROMO"/>
    <property type="match status" value="6"/>
</dbReference>
<dbReference type="CDD" id="cd05515">
    <property type="entry name" value="Bromo_polybromo_V"/>
    <property type="match status" value="1"/>
</dbReference>